<dbReference type="GO" id="GO:0016853">
    <property type="term" value="F:isomerase activity"/>
    <property type="evidence" value="ECO:0007669"/>
    <property type="project" value="UniProtKB-KW"/>
</dbReference>
<comment type="catalytic activity">
    <reaction evidence="1 9">
        <text>N-(5-phospho-beta-D-ribosyl)anthranilate = 1-(2-carboxyphenylamino)-1-deoxy-D-ribulose 5-phosphate</text>
        <dbReference type="Rhea" id="RHEA:21540"/>
        <dbReference type="ChEBI" id="CHEBI:18277"/>
        <dbReference type="ChEBI" id="CHEBI:58613"/>
        <dbReference type="EC" id="5.3.1.24"/>
    </reaction>
</comment>
<comment type="caution">
    <text evidence="11">The sequence shown here is derived from an EMBL/GenBank/DDBJ whole genome shotgun (WGS) entry which is preliminary data.</text>
</comment>
<evidence type="ECO:0000313" key="11">
    <source>
        <dbReference type="EMBL" id="GLO64854.1"/>
    </source>
</evidence>
<dbReference type="PANTHER" id="PTHR42894">
    <property type="entry name" value="N-(5'-PHOSPHORIBOSYL)ANTHRANILATE ISOMERASE"/>
    <property type="match status" value="1"/>
</dbReference>
<protein>
    <recommendedName>
        <fullName evidence="4 9">N-(5'-phosphoribosyl)anthranilate isomerase</fullName>
        <shortName evidence="9">PRAI</shortName>
        <ecNumber evidence="3 9">5.3.1.24</ecNumber>
    </recommendedName>
</protein>
<dbReference type="EMBL" id="BSKO01000001">
    <property type="protein sequence ID" value="GLO64854.1"/>
    <property type="molecule type" value="Genomic_DNA"/>
</dbReference>
<accession>A0ABQ5TDN7</accession>
<keyword evidence="5 9" id="KW-0028">Amino-acid biosynthesis</keyword>
<proteinExistence type="inferred from homology"/>
<evidence type="ECO:0000259" key="10">
    <source>
        <dbReference type="Pfam" id="PF00697"/>
    </source>
</evidence>
<sequence>MFIKICGISSIDTALAVADANADMIGFVFAPSKRQLSIPQAEEITKKLPHTIQKVGVFVDEPLENILSIIEKLNLDIVQLHGDETIAYQKKIPIPIIKAFPATTEGLQQANQSSAKYILIDSPPVQSSRGGNGVTFNWNMLKDQPFTDKLILAGGLNTDNILEAIQTVRPAGVDVSSGVELNGKKDVQKINQFITKVQKERKDVLQ</sequence>
<dbReference type="EC" id="5.3.1.24" evidence="3 9"/>
<evidence type="ECO:0000256" key="2">
    <source>
        <dbReference type="ARBA" id="ARBA00004664"/>
    </source>
</evidence>
<keyword evidence="12" id="KW-1185">Reference proteome</keyword>
<dbReference type="SUPFAM" id="SSF51366">
    <property type="entry name" value="Ribulose-phoshate binding barrel"/>
    <property type="match status" value="1"/>
</dbReference>
<comment type="pathway">
    <text evidence="2 9">Amino-acid biosynthesis; L-tryptophan biosynthesis; L-tryptophan from chorismate: step 3/5.</text>
</comment>
<dbReference type="CDD" id="cd00405">
    <property type="entry name" value="PRAI"/>
    <property type="match status" value="1"/>
</dbReference>
<comment type="similarity">
    <text evidence="9">Belongs to the TrpF family.</text>
</comment>
<reference evidence="11 12" key="1">
    <citation type="submission" date="2023-02" db="EMBL/GenBank/DDBJ databases">
        <title>Oceanobacillus kimchii IFOP_LL358 isolated form Alexandrium catenella lab strain.</title>
        <authorList>
            <person name="Gajardo G."/>
            <person name="Ueki S."/>
            <person name="Maruyama F."/>
        </authorList>
    </citation>
    <scope>NUCLEOTIDE SEQUENCE [LARGE SCALE GENOMIC DNA]</scope>
    <source>
        <strain evidence="11 12">IFOP_LL358</strain>
    </source>
</reference>
<evidence type="ECO:0000256" key="1">
    <source>
        <dbReference type="ARBA" id="ARBA00001164"/>
    </source>
</evidence>
<keyword evidence="7 9" id="KW-0057">Aromatic amino acid biosynthesis</keyword>
<dbReference type="HAMAP" id="MF_00135">
    <property type="entry name" value="PRAI"/>
    <property type="match status" value="1"/>
</dbReference>
<dbReference type="InterPro" id="IPR044643">
    <property type="entry name" value="TrpF_fam"/>
</dbReference>
<organism evidence="11 12">
    <name type="scientific">Oceanobacillus kimchii</name>
    <dbReference type="NCBI Taxonomy" id="746691"/>
    <lineage>
        <taxon>Bacteria</taxon>
        <taxon>Bacillati</taxon>
        <taxon>Bacillota</taxon>
        <taxon>Bacilli</taxon>
        <taxon>Bacillales</taxon>
        <taxon>Bacillaceae</taxon>
        <taxon>Oceanobacillus</taxon>
    </lineage>
</organism>
<keyword evidence="6 9" id="KW-0822">Tryptophan biosynthesis</keyword>
<dbReference type="NCBIfam" id="NF002302">
    <property type="entry name" value="PRK01222.2-2"/>
    <property type="match status" value="1"/>
</dbReference>
<dbReference type="InterPro" id="IPR013785">
    <property type="entry name" value="Aldolase_TIM"/>
</dbReference>
<dbReference type="Pfam" id="PF00697">
    <property type="entry name" value="PRAI"/>
    <property type="match status" value="1"/>
</dbReference>
<evidence type="ECO:0000256" key="7">
    <source>
        <dbReference type="ARBA" id="ARBA00023141"/>
    </source>
</evidence>
<dbReference type="PANTHER" id="PTHR42894:SF1">
    <property type="entry name" value="N-(5'-PHOSPHORIBOSYL)ANTHRANILATE ISOMERASE"/>
    <property type="match status" value="1"/>
</dbReference>
<dbReference type="InterPro" id="IPR001240">
    <property type="entry name" value="PRAI_dom"/>
</dbReference>
<dbReference type="Gene3D" id="3.20.20.70">
    <property type="entry name" value="Aldolase class I"/>
    <property type="match status" value="1"/>
</dbReference>
<feature type="domain" description="N-(5'phosphoribosyl) anthranilate isomerase (PRAI)" evidence="10">
    <location>
        <begin position="3"/>
        <end position="195"/>
    </location>
</feature>
<evidence type="ECO:0000256" key="5">
    <source>
        <dbReference type="ARBA" id="ARBA00022605"/>
    </source>
</evidence>
<dbReference type="InterPro" id="IPR011060">
    <property type="entry name" value="RibuloseP-bd_barrel"/>
</dbReference>
<keyword evidence="8 9" id="KW-0413">Isomerase</keyword>
<gene>
    <name evidence="9 11" type="primary">trpF</name>
    <name evidence="11" type="ORF">MACH08_06380</name>
</gene>
<dbReference type="RefSeq" id="WP_017795604.1">
    <property type="nucleotide sequence ID" value="NZ_BSKO01000001.1"/>
</dbReference>
<evidence type="ECO:0000256" key="8">
    <source>
        <dbReference type="ARBA" id="ARBA00023235"/>
    </source>
</evidence>
<evidence type="ECO:0000256" key="6">
    <source>
        <dbReference type="ARBA" id="ARBA00022822"/>
    </source>
</evidence>
<evidence type="ECO:0000256" key="3">
    <source>
        <dbReference type="ARBA" id="ARBA00012572"/>
    </source>
</evidence>
<evidence type="ECO:0000256" key="9">
    <source>
        <dbReference type="HAMAP-Rule" id="MF_00135"/>
    </source>
</evidence>
<evidence type="ECO:0000256" key="4">
    <source>
        <dbReference type="ARBA" id="ARBA00022272"/>
    </source>
</evidence>
<name>A0ABQ5TDN7_9BACI</name>
<evidence type="ECO:0000313" key="12">
    <source>
        <dbReference type="Proteomes" id="UP001275436"/>
    </source>
</evidence>
<dbReference type="Proteomes" id="UP001275436">
    <property type="component" value="Unassembled WGS sequence"/>
</dbReference>